<accession>A0AC34G5Z9</accession>
<proteinExistence type="predicted"/>
<dbReference type="WBParaSite" id="ES5_v2.g25187.t1">
    <property type="protein sequence ID" value="ES5_v2.g25187.t1"/>
    <property type="gene ID" value="ES5_v2.g25187"/>
</dbReference>
<evidence type="ECO:0000313" key="1">
    <source>
        <dbReference type="Proteomes" id="UP000887579"/>
    </source>
</evidence>
<organism evidence="1 2">
    <name type="scientific">Panagrolaimus sp. ES5</name>
    <dbReference type="NCBI Taxonomy" id="591445"/>
    <lineage>
        <taxon>Eukaryota</taxon>
        <taxon>Metazoa</taxon>
        <taxon>Ecdysozoa</taxon>
        <taxon>Nematoda</taxon>
        <taxon>Chromadorea</taxon>
        <taxon>Rhabditida</taxon>
        <taxon>Tylenchina</taxon>
        <taxon>Panagrolaimomorpha</taxon>
        <taxon>Panagrolaimoidea</taxon>
        <taxon>Panagrolaimidae</taxon>
        <taxon>Panagrolaimus</taxon>
    </lineage>
</organism>
<protein>
    <submittedName>
        <fullName evidence="2">SET domain-containing protein</fullName>
    </submittedName>
</protein>
<dbReference type="Proteomes" id="UP000887579">
    <property type="component" value="Unplaced"/>
</dbReference>
<name>A0AC34G5Z9_9BILA</name>
<evidence type="ECO:0000313" key="2">
    <source>
        <dbReference type="WBParaSite" id="ES5_v2.g25187.t1"/>
    </source>
</evidence>
<reference evidence="2" key="1">
    <citation type="submission" date="2022-11" db="UniProtKB">
        <authorList>
            <consortium name="WormBaseParasite"/>
        </authorList>
    </citation>
    <scope>IDENTIFICATION</scope>
</reference>
<sequence length="391" mass="44357">MAYENAKVALDKGGDREKALYRMGMAAYGMKEWQKAANHFVEILKEFPEHAFASEQLKRATARSCEERSGKFNFKMMHLESIKAAPEIDVSDYSGPIEIADIPGKGRGIIASKDIQKGTLLAVSKAFSSSHSKDFPGKLISINVIRNAEETAAQMLVIVRAMENILKNPQRAKEVYNLYSGHSTENEQVPDATAHKNIYGDVMVIHASTNIKKGDEIFLAYIHPLNPAREKCLSCWKFTCECCLCQAEEKDENCSKRTQIFNEFIRLSVNKNTPQNVITKREALLKRMRETYTNENKFKLHLAKMLTDLSSDYFDMGNTKKCIKCLEEVISLMEDPLEYVLDDVRVNLAICYYTNGQTSKAKEMIQKAFELSLCVDKDHFKLIYPDGAKLL</sequence>